<evidence type="ECO:0000256" key="5">
    <source>
        <dbReference type="SAM" id="SignalP"/>
    </source>
</evidence>
<keyword evidence="5" id="KW-0732">Signal</keyword>
<sequence length="131" mass="14128">MSVAVPVLLTFLALSACRGHSAALPPTSTFLKESIQLLGKLLGTEVSCDKMNVTDIFAGNITELLCKASMVALEGRSCHKQLEGIHLNLLHLVQTRSSVHKVPCSVAAGNTTSLQHFLQDLHKLLQQLAKE</sequence>
<evidence type="ECO:0000313" key="6">
    <source>
        <dbReference type="Ensembl" id="ENSCPGP00000014124.1"/>
    </source>
</evidence>
<dbReference type="GO" id="GO:0005136">
    <property type="term" value="F:interleukin-4 receptor binding"/>
    <property type="evidence" value="ECO:0007669"/>
    <property type="project" value="InterPro"/>
</dbReference>
<feature type="signal peptide" evidence="5">
    <location>
        <begin position="1"/>
        <end position="23"/>
    </location>
</feature>
<dbReference type="Proteomes" id="UP000694419">
    <property type="component" value="Unplaced"/>
</dbReference>
<evidence type="ECO:0000256" key="2">
    <source>
        <dbReference type="ARBA" id="ARBA00022936"/>
    </source>
</evidence>
<protein>
    <recommendedName>
        <fullName evidence="1">Interleukin-4</fullName>
    </recommendedName>
    <alternativeName>
        <fullName evidence="4">B-cell stimulatory factor 1</fullName>
    </alternativeName>
    <alternativeName>
        <fullName evidence="3">Lymphocyte stimulatory factor 1</fullName>
    </alternativeName>
</protein>
<reference evidence="6" key="1">
    <citation type="submission" date="2025-08" db="UniProtKB">
        <authorList>
            <consortium name="Ensembl"/>
        </authorList>
    </citation>
    <scope>IDENTIFICATION</scope>
</reference>
<dbReference type="Pfam" id="PF00727">
    <property type="entry name" value="IL4"/>
    <property type="match status" value="1"/>
</dbReference>
<dbReference type="GO" id="GO:0008083">
    <property type="term" value="F:growth factor activity"/>
    <property type="evidence" value="ECO:0007669"/>
    <property type="project" value="InterPro"/>
</dbReference>
<dbReference type="AlphaFoldDB" id="A0A8C3JUH7"/>
<organism evidence="6 7">
    <name type="scientific">Calidris pygmaea</name>
    <name type="common">Spoon-billed sandpiper</name>
    <dbReference type="NCBI Taxonomy" id="425635"/>
    <lineage>
        <taxon>Eukaryota</taxon>
        <taxon>Metazoa</taxon>
        <taxon>Chordata</taxon>
        <taxon>Craniata</taxon>
        <taxon>Vertebrata</taxon>
        <taxon>Euteleostomi</taxon>
        <taxon>Archelosauria</taxon>
        <taxon>Archosauria</taxon>
        <taxon>Dinosauria</taxon>
        <taxon>Saurischia</taxon>
        <taxon>Theropoda</taxon>
        <taxon>Coelurosauria</taxon>
        <taxon>Aves</taxon>
        <taxon>Neognathae</taxon>
        <taxon>Neoaves</taxon>
        <taxon>Charadriiformes</taxon>
        <taxon>Scolopacidae</taxon>
        <taxon>Calidris</taxon>
    </lineage>
</organism>
<dbReference type="SMART" id="SM00190">
    <property type="entry name" value="IL4_13"/>
    <property type="match status" value="1"/>
</dbReference>
<evidence type="ECO:0000256" key="4">
    <source>
        <dbReference type="ARBA" id="ARBA00031287"/>
    </source>
</evidence>
<dbReference type="Ensembl" id="ENSCPGT00000015487.1">
    <property type="protein sequence ID" value="ENSCPGP00000014124.1"/>
    <property type="gene ID" value="ENSCPGG00000009984.1"/>
</dbReference>
<keyword evidence="2" id="KW-0075">B-cell activation</keyword>
<dbReference type="InterPro" id="IPR009079">
    <property type="entry name" value="4_helix_cytokine-like_core"/>
</dbReference>
<accession>A0A8C3JUH7</accession>
<dbReference type="GO" id="GO:0005576">
    <property type="term" value="C:extracellular region"/>
    <property type="evidence" value="ECO:0007669"/>
    <property type="project" value="InterPro"/>
</dbReference>
<proteinExistence type="predicted"/>
<evidence type="ECO:0000256" key="3">
    <source>
        <dbReference type="ARBA" id="ARBA00030247"/>
    </source>
</evidence>
<keyword evidence="7" id="KW-1185">Reference proteome</keyword>
<evidence type="ECO:0000313" key="7">
    <source>
        <dbReference type="Proteomes" id="UP000694419"/>
    </source>
</evidence>
<reference evidence="6" key="2">
    <citation type="submission" date="2025-09" db="UniProtKB">
        <authorList>
            <consortium name="Ensembl"/>
        </authorList>
    </citation>
    <scope>IDENTIFICATION</scope>
</reference>
<dbReference type="GO" id="GO:0006955">
    <property type="term" value="P:immune response"/>
    <property type="evidence" value="ECO:0007669"/>
    <property type="project" value="InterPro"/>
</dbReference>
<dbReference type="InterPro" id="IPR001325">
    <property type="entry name" value="IL-4/IL-13"/>
</dbReference>
<dbReference type="PANTHER" id="PTHR47401">
    <property type="entry name" value="INTERLEUKIN-4"/>
    <property type="match status" value="1"/>
</dbReference>
<dbReference type="GO" id="GO:0042113">
    <property type="term" value="P:B cell activation"/>
    <property type="evidence" value="ECO:0007669"/>
    <property type="project" value="UniProtKB-KW"/>
</dbReference>
<feature type="chain" id="PRO_5034381946" description="Interleukin-4" evidence="5">
    <location>
        <begin position="24"/>
        <end position="131"/>
    </location>
</feature>
<dbReference type="PANTHER" id="PTHR47401:SF1">
    <property type="entry name" value="INTERLEUKIN-4"/>
    <property type="match status" value="1"/>
</dbReference>
<dbReference type="InterPro" id="IPR002354">
    <property type="entry name" value="IL-4"/>
</dbReference>
<name>A0A8C3JUH7_9CHAR</name>
<evidence type="ECO:0000256" key="1">
    <source>
        <dbReference type="ARBA" id="ARBA00019467"/>
    </source>
</evidence>
<dbReference type="SUPFAM" id="SSF47266">
    <property type="entry name" value="4-helical cytokines"/>
    <property type="match status" value="1"/>
</dbReference>
<dbReference type="Gene3D" id="1.20.1250.10">
    <property type="match status" value="1"/>
</dbReference>